<protein>
    <submittedName>
        <fullName evidence="3">Glyoxalase/Bleomycin resistance protein/Dioxygenase superfamily protein</fullName>
    </submittedName>
</protein>
<dbReference type="InterPro" id="IPR004360">
    <property type="entry name" value="Glyas_Fos-R_dOase_dom"/>
</dbReference>
<evidence type="ECO:0000259" key="1">
    <source>
        <dbReference type="PROSITE" id="PS51819"/>
    </source>
</evidence>
<dbReference type="EMBL" id="BJXR01000031">
    <property type="protein sequence ID" value="GEN09100.1"/>
    <property type="molecule type" value="Genomic_DNA"/>
</dbReference>
<dbReference type="InterPro" id="IPR050383">
    <property type="entry name" value="GlyoxalaseI/FosfomycinResist"/>
</dbReference>
<evidence type="ECO:0000313" key="5">
    <source>
        <dbReference type="Proteomes" id="UP000321514"/>
    </source>
</evidence>
<comment type="caution">
    <text evidence="2">The sequence shown here is derived from an EMBL/GenBank/DDBJ whole genome shotgun (WGS) entry which is preliminary data.</text>
</comment>
<dbReference type="RefSeq" id="WP_143097209.1">
    <property type="nucleotide sequence ID" value="NZ_BJXR01000031.1"/>
</dbReference>
<name>A0A511T4K8_MYXFU</name>
<dbReference type="Proteomes" id="UP000183760">
    <property type="component" value="Unassembled WGS sequence"/>
</dbReference>
<sequence>MNVQGFHHVAIQARDIERVTAFYRDLLGFPELARHPRPDGTLRSIWVGVPGGGFLAIEASSGEPEGRPFRHEHPGLLLLAFRIARSERDSVVSELTQAGVTLEHQTKWTVYVRDPEGNRVALSHHPED</sequence>
<dbReference type="Gene3D" id="3.10.180.10">
    <property type="entry name" value="2,3-Dihydroxybiphenyl 1,2-Dioxygenase, domain 1"/>
    <property type="match status" value="1"/>
</dbReference>
<dbReference type="OrthoDB" id="9792626at2"/>
<reference evidence="2 5" key="2">
    <citation type="submission" date="2019-07" db="EMBL/GenBank/DDBJ databases">
        <title>Whole genome shotgun sequence of Myxococcus fulvus NBRC 100333.</title>
        <authorList>
            <person name="Hosoyama A."/>
            <person name="Uohara A."/>
            <person name="Ohji S."/>
            <person name="Ichikawa N."/>
        </authorList>
    </citation>
    <scope>NUCLEOTIDE SEQUENCE [LARGE SCALE GENOMIC DNA]</scope>
    <source>
        <strain evidence="2 5">NBRC 100333</strain>
    </source>
</reference>
<evidence type="ECO:0000313" key="3">
    <source>
        <dbReference type="EMBL" id="SEU15375.1"/>
    </source>
</evidence>
<dbReference type="PANTHER" id="PTHR21366:SF14">
    <property type="entry name" value="GLYOXALASE DOMAIN-CONTAINING PROTEIN 5"/>
    <property type="match status" value="1"/>
</dbReference>
<accession>A0A511T4K8</accession>
<dbReference type="InterPro" id="IPR029068">
    <property type="entry name" value="Glyas_Bleomycin-R_OHBP_Dase"/>
</dbReference>
<dbReference type="Pfam" id="PF00903">
    <property type="entry name" value="Glyoxalase"/>
    <property type="match status" value="1"/>
</dbReference>
<dbReference type="InterPro" id="IPR037523">
    <property type="entry name" value="VOC_core"/>
</dbReference>
<evidence type="ECO:0000313" key="2">
    <source>
        <dbReference type="EMBL" id="GEN09100.1"/>
    </source>
</evidence>
<gene>
    <name evidence="2" type="ORF">MFU01_41370</name>
    <name evidence="3" type="ORF">SAMN05443572_105358</name>
</gene>
<dbReference type="STRING" id="1334629.MFUL124B02_26995"/>
<dbReference type="PROSITE" id="PS51819">
    <property type="entry name" value="VOC"/>
    <property type="match status" value="1"/>
</dbReference>
<dbReference type="AlphaFoldDB" id="A0A511T4K8"/>
<dbReference type="EMBL" id="FOIB01000005">
    <property type="protein sequence ID" value="SEU15375.1"/>
    <property type="molecule type" value="Genomic_DNA"/>
</dbReference>
<proteinExistence type="predicted"/>
<organism evidence="2 5">
    <name type="scientific">Myxococcus fulvus</name>
    <dbReference type="NCBI Taxonomy" id="33"/>
    <lineage>
        <taxon>Bacteria</taxon>
        <taxon>Pseudomonadati</taxon>
        <taxon>Myxococcota</taxon>
        <taxon>Myxococcia</taxon>
        <taxon>Myxococcales</taxon>
        <taxon>Cystobacterineae</taxon>
        <taxon>Myxococcaceae</taxon>
        <taxon>Myxococcus</taxon>
    </lineage>
</organism>
<dbReference type="PANTHER" id="PTHR21366">
    <property type="entry name" value="GLYOXALASE FAMILY PROTEIN"/>
    <property type="match status" value="1"/>
</dbReference>
<reference evidence="3 4" key="1">
    <citation type="submission" date="2016-10" db="EMBL/GenBank/DDBJ databases">
        <authorList>
            <person name="Varghese N."/>
            <person name="Submissions S."/>
        </authorList>
    </citation>
    <scope>NUCLEOTIDE SEQUENCE [LARGE SCALE GENOMIC DNA]</scope>
    <source>
        <strain evidence="3 4">DSM 16525</strain>
    </source>
</reference>
<dbReference type="Proteomes" id="UP000321514">
    <property type="component" value="Unassembled WGS sequence"/>
</dbReference>
<dbReference type="SUPFAM" id="SSF54593">
    <property type="entry name" value="Glyoxalase/Bleomycin resistance protein/Dihydroxybiphenyl dioxygenase"/>
    <property type="match status" value="1"/>
</dbReference>
<evidence type="ECO:0000313" key="4">
    <source>
        <dbReference type="Proteomes" id="UP000183760"/>
    </source>
</evidence>
<keyword evidence="4" id="KW-1185">Reference proteome</keyword>
<feature type="domain" description="VOC" evidence="1">
    <location>
        <begin position="5"/>
        <end position="128"/>
    </location>
</feature>